<accession>A0A813MWH2</accession>
<dbReference type="EMBL" id="CAJNOM010000015">
    <property type="protein sequence ID" value="CAF0799542.1"/>
    <property type="molecule type" value="Genomic_DNA"/>
</dbReference>
<dbReference type="InterPro" id="IPR011990">
    <property type="entry name" value="TPR-like_helical_dom_sf"/>
</dbReference>
<comment type="caution">
    <text evidence="4">The sequence shown here is derived from an EMBL/GenBank/DDBJ whole genome shotgun (WGS) entry which is preliminary data.</text>
</comment>
<dbReference type="PANTHER" id="PTHR45641:SF19">
    <property type="entry name" value="NEPHROCYSTIN-3"/>
    <property type="match status" value="1"/>
</dbReference>
<feature type="repeat" description="TPR" evidence="3">
    <location>
        <begin position="734"/>
        <end position="767"/>
    </location>
</feature>
<feature type="repeat" description="TPR" evidence="3">
    <location>
        <begin position="482"/>
        <end position="515"/>
    </location>
</feature>
<evidence type="ECO:0000256" key="1">
    <source>
        <dbReference type="ARBA" id="ARBA00022737"/>
    </source>
</evidence>
<dbReference type="EMBL" id="CAJNOM010000014">
    <property type="protein sequence ID" value="CAF0795344.1"/>
    <property type="molecule type" value="Genomic_DNA"/>
</dbReference>
<organism evidence="4 8">
    <name type="scientific">Adineta steineri</name>
    <dbReference type="NCBI Taxonomy" id="433720"/>
    <lineage>
        <taxon>Eukaryota</taxon>
        <taxon>Metazoa</taxon>
        <taxon>Spiralia</taxon>
        <taxon>Gnathifera</taxon>
        <taxon>Rotifera</taxon>
        <taxon>Eurotatoria</taxon>
        <taxon>Bdelloidea</taxon>
        <taxon>Adinetida</taxon>
        <taxon>Adinetidae</taxon>
        <taxon>Adineta</taxon>
    </lineage>
</organism>
<name>A0A813MWH2_9BILA</name>
<evidence type="ECO:0000313" key="6">
    <source>
        <dbReference type="EMBL" id="CAF0799542.1"/>
    </source>
</evidence>
<feature type="repeat" description="TPR" evidence="3">
    <location>
        <begin position="650"/>
        <end position="683"/>
    </location>
</feature>
<evidence type="ECO:0000313" key="7">
    <source>
        <dbReference type="Proteomes" id="UP000663832"/>
    </source>
</evidence>
<keyword evidence="2 3" id="KW-0802">TPR repeat</keyword>
<dbReference type="Pfam" id="PF13424">
    <property type="entry name" value="TPR_12"/>
    <property type="match status" value="3"/>
</dbReference>
<keyword evidence="7" id="KW-1185">Reference proteome</keyword>
<dbReference type="SUPFAM" id="SSF56399">
    <property type="entry name" value="ADP-ribosylation"/>
    <property type="match status" value="1"/>
</dbReference>
<feature type="repeat" description="TPR" evidence="3">
    <location>
        <begin position="692"/>
        <end position="725"/>
    </location>
</feature>
<dbReference type="OrthoDB" id="6435917at2759"/>
<feature type="repeat" description="TPR" evidence="3">
    <location>
        <begin position="776"/>
        <end position="809"/>
    </location>
</feature>
<evidence type="ECO:0000256" key="2">
    <source>
        <dbReference type="ARBA" id="ARBA00022803"/>
    </source>
</evidence>
<dbReference type="Pfam" id="PF13374">
    <property type="entry name" value="TPR_10"/>
    <property type="match status" value="2"/>
</dbReference>
<dbReference type="InterPro" id="IPR019734">
    <property type="entry name" value="TPR_rpt"/>
</dbReference>
<gene>
    <name evidence="4" type="ORF">BJG266_LOCUS1034</name>
    <name evidence="5" type="ORF">QVE165_LOCUS3925</name>
    <name evidence="6" type="ORF">QVE165_LOCUS4143</name>
</gene>
<sequence length="878" mass="104303">MGSFHDNHYSIAKDTDEYKENVTILWCDFNINGYIDIEQIKNLLQRITTSLIFHTELEQCLNFIQSIDKENIFLVISGLTTIEFLPQISKFHQIKAIFILCTDTTKYEHLKITNSKIIDIYTKLDFLCASIHKEINSTDNQLLTFNIFNQNQTSKESAQFIWSQLFTQIILQSSSDYHVTKQQMIDMYRQYYQDNLKKQKLINQFEQEYQSEQAIRWYLNKSFIFKYITKALKNQDIDLLYIFRFFIDDLTKNLADKHQKILLSNEKILIVYHGTKLTKNQLKKFRKNQNALISMNEYLIANRLYSLALSAAMKPTKRTNVVPVLFEIECNIQEHGHTTSFADIAQYSDYPHEEEVLFDINITFRLKSIQQHSHVWLIKLNVSNDGQEILKDYLKKKYNESEEKSIRIIFGRLMCSLGQYNKAQKYFERLLSDVNGEEIAWIEFNLGRTFDFKNEWKIAQEYYNRAYERMIDTKPIRWQEAAYMLNKLGTISYEYGHNIKALEYYQRVLKIKQNFNYSDHIDNVRILNNIAFILNTQGHFTEAFNYYEHALRILKTFYTSDRIDIARNLNNIGNIFYQIGKYDNAADHYQESLKIQQSLYPNNLIDIACILNSIGLILNIQGKYNDALDFCQHALEIQQNLYPPDHIDLAGTLNNIGVILYNRGKYNQALYYYQRSFEIRKKYYTFDHIDIARSLNNIGNILYQQNKYDETLNYYLQALTIQENFYLSDHVDIALNLNNIGCVLDRLGKYDEAIYYYQNALKIQKKLYISDHPDIAYTLDHIGTILYQEEKYKEALEYYQQGLKIREKMYPFGHVDIGDSLNNIGMIYQCIHKSDISLNYFQQSLILYEKFLPSKHPNIEIVRRNINRITMKKNIEYF</sequence>
<proteinExistence type="predicted"/>
<evidence type="ECO:0000313" key="5">
    <source>
        <dbReference type="EMBL" id="CAF0795344.1"/>
    </source>
</evidence>
<protein>
    <submittedName>
        <fullName evidence="4">Uncharacterized protein</fullName>
    </submittedName>
</protein>
<evidence type="ECO:0000256" key="3">
    <source>
        <dbReference type="PROSITE-ProRule" id="PRU00339"/>
    </source>
</evidence>
<evidence type="ECO:0000313" key="8">
    <source>
        <dbReference type="Proteomes" id="UP000663877"/>
    </source>
</evidence>
<dbReference type="Proteomes" id="UP000663877">
    <property type="component" value="Unassembled WGS sequence"/>
</dbReference>
<dbReference type="Gene3D" id="3.90.176.10">
    <property type="entry name" value="Toxin ADP-ribosyltransferase, Chain A, domain 1"/>
    <property type="match status" value="1"/>
</dbReference>
<keyword evidence="1" id="KW-0677">Repeat</keyword>
<reference evidence="4" key="1">
    <citation type="submission" date="2021-02" db="EMBL/GenBank/DDBJ databases">
        <authorList>
            <person name="Nowell W R."/>
        </authorList>
    </citation>
    <scope>NUCLEOTIDE SEQUENCE</scope>
</reference>
<dbReference type="PANTHER" id="PTHR45641">
    <property type="entry name" value="TETRATRICOPEPTIDE REPEAT PROTEIN (AFU_ORTHOLOGUE AFUA_6G03870)"/>
    <property type="match status" value="1"/>
</dbReference>
<dbReference type="PROSITE" id="PS50005">
    <property type="entry name" value="TPR"/>
    <property type="match status" value="6"/>
</dbReference>
<dbReference type="AlphaFoldDB" id="A0A813MWH2"/>
<feature type="repeat" description="TPR" evidence="3">
    <location>
        <begin position="566"/>
        <end position="599"/>
    </location>
</feature>
<dbReference type="Proteomes" id="UP000663832">
    <property type="component" value="Unassembled WGS sequence"/>
</dbReference>
<evidence type="ECO:0000313" key="4">
    <source>
        <dbReference type="EMBL" id="CAF0729035.1"/>
    </source>
</evidence>
<dbReference type="Gene3D" id="1.25.40.10">
    <property type="entry name" value="Tetratricopeptide repeat domain"/>
    <property type="match status" value="4"/>
</dbReference>
<dbReference type="EMBL" id="CAJNOI010000002">
    <property type="protein sequence ID" value="CAF0729035.1"/>
    <property type="molecule type" value="Genomic_DNA"/>
</dbReference>
<dbReference type="SUPFAM" id="SSF48452">
    <property type="entry name" value="TPR-like"/>
    <property type="match status" value="3"/>
</dbReference>
<dbReference type="SMART" id="SM00028">
    <property type="entry name" value="TPR"/>
    <property type="match status" value="10"/>
</dbReference>